<feature type="region of interest" description="Disordered" evidence="3">
    <location>
        <begin position="182"/>
        <end position="216"/>
    </location>
</feature>
<dbReference type="GO" id="GO:0050821">
    <property type="term" value="P:protein stabilization"/>
    <property type="evidence" value="ECO:0007669"/>
    <property type="project" value="TreeGrafter"/>
</dbReference>
<evidence type="ECO:0000256" key="4">
    <source>
        <dbReference type="SAM" id="SignalP"/>
    </source>
</evidence>
<dbReference type="GO" id="GO:0005829">
    <property type="term" value="C:cytosol"/>
    <property type="evidence" value="ECO:0007669"/>
    <property type="project" value="TreeGrafter"/>
</dbReference>
<gene>
    <name evidence="5" type="ORF">DFR49_0341</name>
</gene>
<protein>
    <submittedName>
        <fullName evidence="5">Periplasmic chaperone for outer membrane proteins Skp</fullName>
    </submittedName>
</protein>
<accession>A0A397PI47</accession>
<evidence type="ECO:0000313" key="5">
    <source>
        <dbReference type="EMBL" id="RIA45814.1"/>
    </source>
</evidence>
<proteinExistence type="inferred from homology"/>
<dbReference type="InterPro" id="IPR005632">
    <property type="entry name" value="Chaperone_Skp"/>
</dbReference>
<evidence type="ECO:0000256" key="3">
    <source>
        <dbReference type="SAM" id="MobiDB-lite"/>
    </source>
</evidence>
<keyword evidence="2 4" id="KW-0732">Signal</keyword>
<evidence type="ECO:0000256" key="2">
    <source>
        <dbReference type="ARBA" id="ARBA00022729"/>
    </source>
</evidence>
<comment type="similarity">
    <text evidence="1">Belongs to the Skp family.</text>
</comment>
<dbReference type="PANTHER" id="PTHR35089:SF1">
    <property type="entry name" value="CHAPERONE PROTEIN SKP"/>
    <property type="match status" value="1"/>
</dbReference>
<dbReference type="InterPro" id="IPR024930">
    <property type="entry name" value="Skp_dom_sf"/>
</dbReference>
<comment type="caution">
    <text evidence="5">The sequence shown here is derived from an EMBL/GenBank/DDBJ whole genome shotgun (WGS) entry which is preliminary data.</text>
</comment>
<dbReference type="OrthoDB" id="7427936at2"/>
<keyword evidence="6" id="KW-1185">Reference proteome</keyword>
<dbReference type="SUPFAM" id="SSF111384">
    <property type="entry name" value="OmpH-like"/>
    <property type="match status" value="1"/>
</dbReference>
<name>A0A397PI47_9SPHN</name>
<reference evidence="5 6" key="1">
    <citation type="submission" date="2018-08" db="EMBL/GenBank/DDBJ databases">
        <title>Genomic Encyclopedia of Type Strains, Phase IV (KMG-IV): sequencing the most valuable type-strain genomes for metagenomic binning, comparative biology and taxonomic classification.</title>
        <authorList>
            <person name="Goeker M."/>
        </authorList>
    </citation>
    <scope>NUCLEOTIDE SEQUENCE [LARGE SCALE GENOMIC DNA]</scope>
    <source>
        <strain evidence="5 6">DSM 25527</strain>
    </source>
</reference>
<dbReference type="Gene3D" id="3.30.910.20">
    <property type="entry name" value="Skp domain"/>
    <property type="match status" value="1"/>
</dbReference>
<organism evidence="5 6">
    <name type="scientific">Hephaestia caeni</name>
    <dbReference type="NCBI Taxonomy" id="645617"/>
    <lineage>
        <taxon>Bacteria</taxon>
        <taxon>Pseudomonadati</taxon>
        <taxon>Pseudomonadota</taxon>
        <taxon>Alphaproteobacteria</taxon>
        <taxon>Sphingomonadales</taxon>
        <taxon>Sphingomonadaceae</taxon>
        <taxon>Hephaestia</taxon>
    </lineage>
</organism>
<evidence type="ECO:0000256" key="1">
    <source>
        <dbReference type="ARBA" id="ARBA00009091"/>
    </source>
</evidence>
<dbReference type="RefSeq" id="WP_119034305.1">
    <property type="nucleotide sequence ID" value="NZ_QXDC01000002.1"/>
</dbReference>
<dbReference type="PANTHER" id="PTHR35089">
    <property type="entry name" value="CHAPERONE PROTEIN SKP"/>
    <property type="match status" value="1"/>
</dbReference>
<dbReference type="Proteomes" id="UP000266568">
    <property type="component" value="Unassembled WGS sequence"/>
</dbReference>
<feature type="compositionally biased region" description="Low complexity" evidence="3">
    <location>
        <begin position="191"/>
        <end position="216"/>
    </location>
</feature>
<evidence type="ECO:0000313" key="6">
    <source>
        <dbReference type="Proteomes" id="UP000266568"/>
    </source>
</evidence>
<dbReference type="GO" id="GO:0051082">
    <property type="term" value="F:unfolded protein binding"/>
    <property type="evidence" value="ECO:0007669"/>
    <property type="project" value="InterPro"/>
</dbReference>
<feature type="signal peptide" evidence="4">
    <location>
        <begin position="1"/>
        <end position="26"/>
    </location>
</feature>
<dbReference type="SMART" id="SM00935">
    <property type="entry name" value="OmpH"/>
    <property type="match status" value="1"/>
</dbReference>
<dbReference type="Pfam" id="PF03938">
    <property type="entry name" value="OmpH"/>
    <property type="match status" value="1"/>
</dbReference>
<dbReference type="AlphaFoldDB" id="A0A397PI47"/>
<dbReference type="EMBL" id="QXDC01000002">
    <property type="protein sequence ID" value="RIA45814.1"/>
    <property type="molecule type" value="Genomic_DNA"/>
</dbReference>
<sequence length="216" mass="22817">MTNLKTFLAAVALTAPALAIGSAAHAQVAGIAVADPEAAVANTRAWATAKQQIETTYKAQLDQAEARRQAIATELKPLYDAFNTARNAANPNQASLTTQAQTIRQREDAGKQELARLQQPAARAQGYALEQISAHLDKAVQTVVGQKKVSLLLRPEAAFFAQPAVDITSAITTELDRVVPSVSISPPANWQPGQQQQQQQAAPAAAAPAQAQPQGR</sequence>
<feature type="chain" id="PRO_5017305893" evidence="4">
    <location>
        <begin position="27"/>
        <end position="216"/>
    </location>
</feature>